<gene>
    <name evidence="2" type="ORF">QLX08_009343</name>
</gene>
<dbReference type="Proteomes" id="UP001432146">
    <property type="component" value="Unassembled WGS sequence"/>
</dbReference>
<dbReference type="AlphaFoldDB" id="A0AAW0ZHB7"/>
<evidence type="ECO:0000313" key="2">
    <source>
        <dbReference type="EMBL" id="KAK9296729.1"/>
    </source>
</evidence>
<feature type="compositionally biased region" description="Polar residues" evidence="1">
    <location>
        <begin position="137"/>
        <end position="155"/>
    </location>
</feature>
<evidence type="ECO:0008006" key="4">
    <source>
        <dbReference type="Google" id="ProtNLM"/>
    </source>
</evidence>
<name>A0AAW0ZHB7_9HYME</name>
<proteinExistence type="predicted"/>
<accession>A0AAW0ZHB7</accession>
<feature type="region of interest" description="Disordered" evidence="1">
    <location>
        <begin position="136"/>
        <end position="155"/>
    </location>
</feature>
<comment type="caution">
    <text evidence="2">The sequence shown here is derived from an EMBL/GenBank/DDBJ whole genome shotgun (WGS) entry which is preliminary data.</text>
</comment>
<keyword evidence="3" id="KW-1185">Reference proteome</keyword>
<evidence type="ECO:0000313" key="3">
    <source>
        <dbReference type="Proteomes" id="UP001432146"/>
    </source>
</evidence>
<reference evidence="2 3" key="1">
    <citation type="submission" date="2024-05" db="EMBL/GenBank/DDBJ databases">
        <title>The nuclear and mitochondrial genome assemblies of Tetragonisca angustula (Apidae: Meliponini), a tiny yet remarkable pollinator in the Neotropics.</title>
        <authorList>
            <person name="Ferrari R."/>
            <person name="Ricardo P.C."/>
            <person name="Dias F.C."/>
            <person name="Araujo N.S."/>
            <person name="Soares D.O."/>
            <person name="Zhou Q.-S."/>
            <person name="Zhu C.-D."/>
            <person name="Coutinho L."/>
            <person name="Airas M.C."/>
            <person name="Batista T.M."/>
        </authorList>
    </citation>
    <scope>NUCLEOTIDE SEQUENCE [LARGE SCALE GENOMIC DNA]</scope>
    <source>
        <strain evidence="2">ASF017062</strain>
        <tissue evidence="2">Abdomen</tissue>
    </source>
</reference>
<protein>
    <recommendedName>
        <fullName evidence="4">Reverse transcriptase</fullName>
    </recommendedName>
</protein>
<sequence>MKPTVRLGVHFGLRLNVTPHVNYITARTRNLFGKLVNLAKAHWELDTKIIRTIYKGLVLPILCYAAASWAAKLNQHQIRKLRSAQRQALLAITRAYRTTSNDALTVLAAQTPIHLVLQERIAIYQLRKNMEIKIGNLQHTPTSEPNNGRTTAQKQ</sequence>
<evidence type="ECO:0000256" key="1">
    <source>
        <dbReference type="SAM" id="MobiDB-lite"/>
    </source>
</evidence>
<organism evidence="2 3">
    <name type="scientific">Tetragonisca angustula</name>
    <dbReference type="NCBI Taxonomy" id="166442"/>
    <lineage>
        <taxon>Eukaryota</taxon>
        <taxon>Metazoa</taxon>
        <taxon>Ecdysozoa</taxon>
        <taxon>Arthropoda</taxon>
        <taxon>Hexapoda</taxon>
        <taxon>Insecta</taxon>
        <taxon>Pterygota</taxon>
        <taxon>Neoptera</taxon>
        <taxon>Endopterygota</taxon>
        <taxon>Hymenoptera</taxon>
        <taxon>Apocrita</taxon>
        <taxon>Aculeata</taxon>
        <taxon>Apoidea</taxon>
        <taxon>Anthophila</taxon>
        <taxon>Apidae</taxon>
        <taxon>Tetragonisca</taxon>
    </lineage>
</organism>
<dbReference type="EMBL" id="JAWNGG020000205">
    <property type="protein sequence ID" value="KAK9296729.1"/>
    <property type="molecule type" value="Genomic_DNA"/>
</dbReference>